<sequence>MPDQSAFPQVQLGGPDGPMVSAIGFGAMSISSTIYGAVDEEHALDTLTRAADLGTTFWDTSDAYGASQETIGKWFAKTGRRKEIFLATKWGSVDTTYTFDNPKFYTVNSMPSYIRSKVEESLKACQTDHIDLYYQHRVDQRVPVEVVMETLRPYVESGAIKWIGFSEASIDVLKRAKSVPGIGNKVIAVQMEYSPFELEIETSGFAEAAKQLGISIVAYSPLGRGVMTGQYRSRADFQESDVRQILPRFSDENFPANLAIVDRFKTIGEKYNATSGQLTLAWMLARHPTWVPIPGTRSVKRLEENARAADIKISEEDLKLLNEVVDAADVKGDRFPPEFAHMFIRDCIPLSEWHGEESL</sequence>
<dbReference type="STRING" id="92696.A0A4V2MV85"/>
<evidence type="ECO:0000256" key="1">
    <source>
        <dbReference type="ARBA" id="ARBA00023002"/>
    </source>
</evidence>
<dbReference type="Proteomes" id="UP000292702">
    <property type="component" value="Unassembled WGS sequence"/>
</dbReference>
<organism evidence="3 4">
    <name type="scientific">Steccherinum ochraceum</name>
    <dbReference type="NCBI Taxonomy" id="92696"/>
    <lineage>
        <taxon>Eukaryota</taxon>
        <taxon>Fungi</taxon>
        <taxon>Dikarya</taxon>
        <taxon>Basidiomycota</taxon>
        <taxon>Agaricomycotina</taxon>
        <taxon>Agaricomycetes</taxon>
        <taxon>Polyporales</taxon>
        <taxon>Steccherinaceae</taxon>
        <taxon>Steccherinum</taxon>
    </lineage>
</organism>
<dbReference type="InterPro" id="IPR050791">
    <property type="entry name" value="Aldo-Keto_reductase"/>
</dbReference>
<comment type="caution">
    <text evidence="3">The sequence shown here is derived from an EMBL/GenBank/DDBJ whole genome shotgun (WGS) entry which is preliminary data.</text>
</comment>
<protein>
    <recommendedName>
        <fullName evidence="2">NADP-dependent oxidoreductase domain-containing protein</fullName>
    </recommendedName>
</protein>
<gene>
    <name evidence="3" type="ORF">EIP91_008414</name>
</gene>
<dbReference type="InterPro" id="IPR036812">
    <property type="entry name" value="NAD(P)_OxRdtase_dom_sf"/>
</dbReference>
<keyword evidence="4" id="KW-1185">Reference proteome</keyword>
<evidence type="ECO:0000313" key="4">
    <source>
        <dbReference type="Proteomes" id="UP000292702"/>
    </source>
</evidence>
<name>A0A4V2MV85_9APHY</name>
<proteinExistence type="predicted"/>
<dbReference type="GO" id="GO:0005737">
    <property type="term" value="C:cytoplasm"/>
    <property type="evidence" value="ECO:0007669"/>
    <property type="project" value="TreeGrafter"/>
</dbReference>
<evidence type="ECO:0000313" key="3">
    <source>
        <dbReference type="EMBL" id="TCD61457.1"/>
    </source>
</evidence>
<dbReference type="InterPro" id="IPR023210">
    <property type="entry name" value="NADP_OxRdtase_dom"/>
</dbReference>
<reference evidence="3 4" key="1">
    <citation type="submission" date="2018-11" db="EMBL/GenBank/DDBJ databases">
        <title>Genome assembly of Steccherinum ochraceum LE-BIN_3174, the white-rot fungus of the Steccherinaceae family (The Residual Polyporoid clade, Polyporales, Basidiomycota).</title>
        <authorList>
            <person name="Fedorova T.V."/>
            <person name="Glazunova O.A."/>
            <person name="Landesman E.O."/>
            <person name="Moiseenko K.V."/>
            <person name="Psurtseva N.V."/>
            <person name="Savinova O.S."/>
            <person name="Shakhova N.V."/>
            <person name="Tyazhelova T.V."/>
            <person name="Vasina D.V."/>
        </authorList>
    </citation>
    <scope>NUCLEOTIDE SEQUENCE [LARGE SCALE GENOMIC DNA]</scope>
    <source>
        <strain evidence="3 4">LE-BIN_3174</strain>
    </source>
</reference>
<keyword evidence="1" id="KW-0560">Oxidoreductase</keyword>
<evidence type="ECO:0000259" key="2">
    <source>
        <dbReference type="Pfam" id="PF00248"/>
    </source>
</evidence>
<accession>A0A4V2MV85</accession>
<dbReference type="EMBL" id="RWJN01000465">
    <property type="protein sequence ID" value="TCD61457.1"/>
    <property type="molecule type" value="Genomic_DNA"/>
</dbReference>
<dbReference type="AlphaFoldDB" id="A0A4V2MV85"/>
<feature type="domain" description="NADP-dependent oxidoreductase" evidence="2">
    <location>
        <begin position="22"/>
        <end position="325"/>
    </location>
</feature>
<dbReference type="SUPFAM" id="SSF51430">
    <property type="entry name" value="NAD(P)-linked oxidoreductase"/>
    <property type="match status" value="1"/>
</dbReference>
<dbReference type="PANTHER" id="PTHR43625">
    <property type="entry name" value="AFLATOXIN B1 ALDEHYDE REDUCTASE"/>
    <property type="match status" value="1"/>
</dbReference>
<dbReference type="Gene3D" id="3.20.20.100">
    <property type="entry name" value="NADP-dependent oxidoreductase domain"/>
    <property type="match status" value="1"/>
</dbReference>
<dbReference type="GO" id="GO:0016491">
    <property type="term" value="F:oxidoreductase activity"/>
    <property type="evidence" value="ECO:0007669"/>
    <property type="project" value="UniProtKB-KW"/>
</dbReference>
<dbReference type="PANTHER" id="PTHR43625:SF40">
    <property type="entry name" value="ALDO-KETO REDUCTASE YAKC [NADP(+)]"/>
    <property type="match status" value="1"/>
</dbReference>
<dbReference type="OrthoDB" id="37537at2759"/>
<dbReference type="Pfam" id="PF00248">
    <property type="entry name" value="Aldo_ket_red"/>
    <property type="match status" value="1"/>
</dbReference>